<dbReference type="PANTHER" id="PTHR23502">
    <property type="entry name" value="MAJOR FACILITATOR SUPERFAMILY"/>
    <property type="match status" value="1"/>
</dbReference>
<evidence type="ECO:0000256" key="4">
    <source>
        <dbReference type="ARBA" id="ARBA00022475"/>
    </source>
</evidence>
<keyword evidence="3 8" id="KW-0813">Transport</keyword>
<feature type="domain" description="Major facilitator superfamily (MFS) profile" evidence="9">
    <location>
        <begin position="15"/>
        <end position="400"/>
    </location>
</feature>
<dbReference type="InterPro" id="IPR011701">
    <property type="entry name" value="MFS"/>
</dbReference>
<feature type="transmembrane region" description="Helical" evidence="8">
    <location>
        <begin position="139"/>
        <end position="161"/>
    </location>
</feature>
<name>A0ABP2TT83_9GAMM</name>
<reference evidence="10 11" key="2">
    <citation type="journal article" date="2016" name="Int. J. Syst. Evol. Microbiol.">
        <title>Taxonomy of haemolytic and/or proteolytic strains of the genus Acinetobacter with the proposal of Acinetobacter courvalinii sp. nov. (genomic species 14 sensu Bouvet &amp; Jeanjean), Acinetobacter dispersus sp. nov. (genomic species 17), Acinetobacter modestus sp. nov., Acinetobacter proteolyticus sp. nov. and Acinetobacter vivianii sp. nov.</title>
        <authorList>
            <person name="Nemec A."/>
            <person name="Radolfova-Krizova L."/>
            <person name="Maixnerova M."/>
            <person name="Vrestiakova E."/>
            <person name="Jezek P."/>
            <person name="Sedo O."/>
        </authorList>
    </citation>
    <scope>NUCLEOTIDE SEQUENCE [LARGE SCALE GENOMIC DNA]</scope>
    <source>
        <strain evidence="10 11">NIPH 236</strain>
    </source>
</reference>
<feature type="transmembrane region" description="Helical" evidence="8">
    <location>
        <begin position="106"/>
        <end position="127"/>
    </location>
</feature>
<comment type="caution">
    <text evidence="10">The sequence shown here is derived from an EMBL/GenBank/DDBJ whole genome shotgun (WGS) entry which is preliminary data.</text>
</comment>
<keyword evidence="11" id="KW-1185">Reference proteome</keyword>
<feature type="transmembrane region" description="Helical" evidence="8">
    <location>
        <begin position="12"/>
        <end position="30"/>
    </location>
</feature>
<gene>
    <name evidence="10" type="ORF">F992_03248</name>
</gene>
<feature type="transmembrane region" description="Helical" evidence="8">
    <location>
        <begin position="349"/>
        <end position="371"/>
    </location>
</feature>
<feature type="transmembrane region" description="Helical" evidence="8">
    <location>
        <begin position="81"/>
        <end position="100"/>
    </location>
</feature>
<dbReference type="PROSITE" id="PS50850">
    <property type="entry name" value="MFS"/>
    <property type="match status" value="1"/>
</dbReference>
<feature type="transmembrane region" description="Helical" evidence="8">
    <location>
        <begin position="313"/>
        <end position="337"/>
    </location>
</feature>
<dbReference type="RefSeq" id="WP_004664630.1">
    <property type="nucleotide sequence ID" value="NZ_BMDV01000004.1"/>
</dbReference>
<evidence type="ECO:0000256" key="7">
    <source>
        <dbReference type="ARBA" id="ARBA00023136"/>
    </source>
</evidence>
<keyword evidence="6 8" id="KW-1133">Transmembrane helix</keyword>
<feature type="transmembrane region" description="Helical" evidence="8">
    <location>
        <begin position="50"/>
        <end position="69"/>
    </location>
</feature>
<dbReference type="GeneID" id="92836588"/>
<feature type="transmembrane region" description="Helical" evidence="8">
    <location>
        <begin position="167"/>
        <end position="189"/>
    </location>
</feature>
<dbReference type="InterPro" id="IPR036259">
    <property type="entry name" value="MFS_trans_sf"/>
</dbReference>
<keyword evidence="7 8" id="KW-0472">Membrane</keyword>
<dbReference type="NCBIfam" id="TIGR00710">
    <property type="entry name" value="efflux_Bcr_CflA"/>
    <property type="match status" value="1"/>
</dbReference>
<comment type="similarity">
    <text evidence="2 8">Belongs to the major facilitator superfamily. Bcr/CmlA family.</text>
</comment>
<accession>A0ABP2TT83</accession>
<feature type="transmembrane region" description="Helical" evidence="8">
    <location>
        <begin position="377"/>
        <end position="396"/>
    </location>
</feature>
<reference evidence="11" key="1">
    <citation type="submission" date="2013-02" db="EMBL/GenBank/DDBJ databases">
        <title>The Genome Sequence of Acinetobacter sp. NIPH 236.</title>
        <authorList>
            <consortium name="The Broad Institute Genome Sequencing Platform"/>
            <consortium name="The Broad Institute Genome Sequencing Center for Infectious Disease"/>
            <person name="Cerqueira G."/>
            <person name="Feldgarden M."/>
            <person name="Courvalin P."/>
            <person name="Perichon B."/>
            <person name="Grillot-Courvalin C."/>
            <person name="Clermont D."/>
            <person name="Rocha E."/>
            <person name="Yoon E.-J."/>
            <person name="Nemec A."/>
            <person name="Walker B."/>
            <person name="Young S.K."/>
            <person name="Zeng Q."/>
            <person name="Gargeya S."/>
            <person name="Fitzgerald M."/>
            <person name="Haas B."/>
            <person name="Abouelleil A."/>
            <person name="Alvarado L."/>
            <person name="Arachchi H.M."/>
            <person name="Berlin A.M."/>
            <person name="Chapman S.B."/>
            <person name="Dewar J."/>
            <person name="Goldberg J."/>
            <person name="Griggs A."/>
            <person name="Gujja S."/>
            <person name="Hansen M."/>
            <person name="Howarth C."/>
            <person name="Imamovic A."/>
            <person name="Larimer J."/>
            <person name="McCowan C."/>
            <person name="Murphy C."/>
            <person name="Neiman D."/>
            <person name="Pearson M."/>
            <person name="Priest M."/>
            <person name="Roberts A."/>
            <person name="Saif S."/>
            <person name="Shea T."/>
            <person name="Sisk P."/>
            <person name="Sykes S."/>
            <person name="Wortman J."/>
            <person name="Nusbaum C."/>
            <person name="Birren B."/>
        </authorList>
    </citation>
    <scope>NUCLEOTIDE SEQUENCE [LARGE SCALE GENOMIC DNA]</scope>
    <source>
        <strain evidence="11">NIPH 236</strain>
    </source>
</reference>
<evidence type="ECO:0000256" key="1">
    <source>
        <dbReference type="ARBA" id="ARBA00004651"/>
    </source>
</evidence>
<dbReference type="Proteomes" id="UP000013190">
    <property type="component" value="Unassembled WGS sequence"/>
</dbReference>
<evidence type="ECO:0000256" key="3">
    <source>
        <dbReference type="ARBA" id="ARBA00022448"/>
    </source>
</evidence>
<protein>
    <recommendedName>
        <fullName evidence="8">Bcr/CflA family efflux transporter</fullName>
    </recommendedName>
</protein>
<dbReference type="PANTHER" id="PTHR23502:SF132">
    <property type="entry name" value="POLYAMINE TRANSPORTER 2-RELATED"/>
    <property type="match status" value="1"/>
</dbReference>
<keyword evidence="8" id="KW-0997">Cell inner membrane</keyword>
<evidence type="ECO:0000313" key="11">
    <source>
        <dbReference type="Proteomes" id="UP000013190"/>
    </source>
</evidence>
<sequence length="405" mass="43675">MQVEQSNQRQYSTAWILLLALLTALGPLSIDMYLPALPQMANEFGVSTQMIANTLPAYFLGLAIGQLIYGPVSDRIGRKPPLYFGLSLYVIASLACAFTTNEWALIAARIFQALGGCVGVVIARAAIRDRLDMQGSAQAFSSMMIVMGLAPILAPMFGAWILTFFPWQAIFLTLAMIGVICWLCIHFFFKESLPLERRLKLSTYQVTTLYAAILKDDSFRVPMFAGCLTGAALFCYISSASAVFMGQYGLSQQQFSYAFAFNAAGIMLMSSINKHLNTRMGIFQRLRLGGSIQCFGAVVVISAGLMANAPLWLLMSGLFLVVSGIGLTGPNAMALAMSKQGARAGTASAIMGSMQFACGLLGGVILNFLLWRASLNMGIMMLMFTSAGLFAILKVGKQLQNSTSA</sequence>
<evidence type="ECO:0000256" key="2">
    <source>
        <dbReference type="ARBA" id="ARBA00006236"/>
    </source>
</evidence>
<feature type="transmembrane region" description="Helical" evidence="8">
    <location>
        <begin position="257"/>
        <end position="276"/>
    </location>
</feature>
<dbReference type="EMBL" id="APOJ01000032">
    <property type="protein sequence ID" value="ENU25511.1"/>
    <property type="molecule type" value="Genomic_DNA"/>
</dbReference>
<keyword evidence="4" id="KW-1003">Cell membrane</keyword>
<dbReference type="InterPro" id="IPR004812">
    <property type="entry name" value="Efflux_drug-R_Bcr/CmlA"/>
</dbReference>
<feature type="transmembrane region" description="Helical" evidence="8">
    <location>
        <begin position="223"/>
        <end position="245"/>
    </location>
</feature>
<dbReference type="SUPFAM" id="SSF103473">
    <property type="entry name" value="MFS general substrate transporter"/>
    <property type="match status" value="1"/>
</dbReference>
<keyword evidence="5 8" id="KW-0812">Transmembrane</keyword>
<dbReference type="Gene3D" id="1.20.1720.10">
    <property type="entry name" value="Multidrug resistance protein D"/>
    <property type="match status" value="1"/>
</dbReference>
<evidence type="ECO:0000256" key="8">
    <source>
        <dbReference type="RuleBase" id="RU365088"/>
    </source>
</evidence>
<feature type="transmembrane region" description="Helical" evidence="8">
    <location>
        <begin position="288"/>
        <end position="307"/>
    </location>
</feature>
<evidence type="ECO:0000259" key="9">
    <source>
        <dbReference type="PROSITE" id="PS50850"/>
    </source>
</evidence>
<comment type="subcellular location">
    <subcellularLocation>
        <location evidence="8">Cell inner membrane</location>
        <topology evidence="8">Multi-pass membrane protein</topology>
    </subcellularLocation>
    <subcellularLocation>
        <location evidence="1">Cell membrane</location>
        <topology evidence="1">Multi-pass membrane protein</topology>
    </subcellularLocation>
</comment>
<evidence type="ECO:0000256" key="6">
    <source>
        <dbReference type="ARBA" id="ARBA00022989"/>
    </source>
</evidence>
<dbReference type="CDD" id="cd17320">
    <property type="entry name" value="MFS_MdfA_MDR_like"/>
    <property type="match status" value="1"/>
</dbReference>
<proteinExistence type="inferred from homology"/>
<evidence type="ECO:0000256" key="5">
    <source>
        <dbReference type="ARBA" id="ARBA00022692"/>
    </source>
</evidence>
<evidence type="ECO:0000313" key="10">
    <source>
        <dbReference type="EMBL" id="ENU25511.1"/>
    </source>
</evidence>
<dbReference type="Pfam" id="PF07690">
    <property type="entry name" value="MFS_1"/>
    <property type="match status" value="1"/>
</dbReference>
<organism evidence="10 11">
    <name type="scientific">Acinetobacter modestus</name>
    <dbReference type="NCBI Taxonomy" id="1776740"/>
    <lineage>
        <taxon>Bacteria</taxon>
        <taxon>Pseudomonadati</taxon>
        <taxon>Pseudomonadota</taxon>
        <taxon>Gammaproteobacteria</taxon>
        <taxon>Moraxellales</taxon>
        <taxon>Moraxellaceae</taxon>
        <taxon>Acinetobacter</taxon>
    </lineage>
</organism>
<dbReference type="InterPro" id="IPR020846">
    <property type="entry name" value="MFS_dom"/>
</dbReference>